<sequence>FENIPRISFLLLCLLVSPFSLPVHTYTQTICVSLPLPFFFVCPATQRHTAPRSSVSLGFPLPLSILAHRGRRTAATRRHMAHINKSSSC</sequence>
<evidence type="ECO:0008006" key="4">
    <source>
        <dbReference type="Google" id="ProtNLM"/>
    </source>
</evidence>
<feature type="signal peptide" evidence="1">
    <location>
        <begin position="1"/>
        <end position="25"/>
    </location>
</feature>
<evidence type="ECO:0000313" key="3">
    <source>
        <dbReference type="Proteomes" id="UP000291084"/>
    </source>
</evidence>
<gene>
    <name evidence="2" type="primary">Vigan.04G179800</name>
    <name evidence="2" type="ORF">VIGAN_04179800</name>
</gene>
<accession>A0A0S3RUY8</accession>
<feature type="chain" id="PRO_5006617422" description="Secreted protein" evidence="1">
    <location>
        <begin position="26"/>
        <end position="89"/>
    </location>
</feature>
<protein>
    <recommendedName>
        <fullName evidence="4">Secreted protein</fullName>
    </recommendedName>
</protein>
<feature type="non-terminal residue" evidence="2">
    <location>
        <position position="1"/>
    </location>
</feature>
<organism evidence="2 3">
    <name type="scientific">Vigna angularis var. angularis</name>
    <dbReference type="NCBI Taxonomy" id="157739"/>
    <lineage>
        <taxon>Eukaryota</taxon>
        <taxon>Viridiplantae</taxon>
        <taxon>Streptophyta</taxon>
        <taxon>Embryophyta</taxon>
        <taxon>Tracheophyta</taxon>
        <taxon>Spermatophyta</taxon>
        <taxon>Magnoliopsida</taxon>
        <taxon>eudicotyledons</taxon>
        <taxon>Gunneridae</taxon>
        <taxon>Pentapetalae</taxon>
        <taxon>rosids</taxon>
        <taxon>fabids</taxon>
        <taxon>Fabales</taxon>
        <taxon>Fabaceae</taxon>
        <taxon>Papilionoideae</taxon>
        <taxon>50 kb inversion clade</taxon>
        <taxon>NPAAA clade</taxon>
        <taxon>indigoferoid/millettioid clade</taxon>
        <taxon>Phaseoleae</taxon>
        <taxon>Vigna</taxon>
    </lineage>
</organism>
<dbReference type="EMBL" id="AP015037">
    <property type="protein sequence ID" value="BAT84423.1"/>
    <property type="molecule type" value="Genomic_DNA"/>
</dbReference>
<dbReference type="Proteomes" id="UP000291084">
    <property type="component" value="Chromosome 4"/>
</dbReference>
<evidence type="ECO:0000313" key="2">
    <source>
        <dbReference type="EMBL" id="BAT84423.1"/>
    </source>
</evidence>
<keyword evidence="3" id="KW-1185">Reference proteome</keyword>
<dbReference type="AlphaFoldDB" id="A0A0S3RUY8"/>
<name>A0A0S3RUY8_PHAAN</name>
<evidence type="ECO:0000256" key="1">
    <source>
        <dbReference type="SAM" id="SignalP"/>
    </source>
</evidence>
<reference evidence="2 3" key="1">
    <citation type="journal article" date="2015" name="Sci. Rep.">
        <title>The power of single molecule real-time sequencing technology in the de novo assembly of a eukaryotic genome.</title>
        <authorList>
            <person name="Sakai H."/>
            <person name="Naito K."/>
            <person name="Ogiso-Tanaka E."/>
            <person name="Takahashi Y."/>
            <person name="Iseki K."/>
            <person name="Muto C."/>
            <person name="Satou K."/>
            <person name="Teruya K."/>
            <person name="Shiroma A."/>
            <person name="Shimoji M."/>
            <person name="Hirano T."/>
            <person name="Itoh T."/>
            <person name="Kaga A."/>
            <person name="Tomooka N."/>
        </authorList>
    </citation>
    <scope>NUCLEOTIDE SEQUENCE [LARGE SCALE GENOMIC DNA]</scope>
    <source>
        <strain evidence="3">cv. Shumari</strain>
    </source>
</reference>
<proteinExistence type="predicted"/>
<keyword evidence="1" id="KW-0732">Signal</keyword>